<name>A0AAV1V0G3_9STRA</name>
<accession>A0AAV1V0G3</accession>
<feature type="region of interest" description="Disordered" evidence="1">
    <location>
        <begin position="48"/>
        <end position="75"/>
    </location>
</feature>
<organism evidence="2 3">
    <name type="scientific">Peronospora matthiolae</name>
    <dbReference type="NCBI Taxonomy" id="2874970"/>
    <lineage>
        <taxon>Eukaryota</taxon>
        <taxon>Sar</taxon>
        <taxon>Stramenopiles</taxon>
        <taxon>Oomycota</taxon>
        <taxon>Peronosporomycetes</taxon>
        <taxon>Peronosporales</taxon>
        <taxon>Peronosporaceae</taxon>
        <taxon>Peronospora</taxon>
    </lineage>
</organism>
<evidence type="ECO:0000256" key="1">
    <source>
        <dbReference type="SAM" id="MobiDB-lite"/>
    </source>
</evidence>
<dbReference type="Proteomes" id="UP001162060">
    <property type="component" value="Unassembled WGS sequence"/>
</dbReference>
<sequence>MLDETQKINNQLGDSRPIILDRWMATLKDDETRLTPFKLRWFKIRSTGSVNSRQNPPKDVVAAVTPDPDRGSDKLNVQDLNRVTEKLQDDLDHDRLDVSFMTL</sequence>
<protein>
    <submittedName>
        <fullName evidence="2">Uncharacterized protein</fullName>
    </submittedName>
</protein>
<evidence type="ECO:0000313" key="3">
    <source>
        <dbReference type="Proteomes" id="UP001162060"/>
    </source>
</evidence>
<reference evidence="2" key="1">
    <citation type="submission" date="2024-01" db="EMBL/GenBank/DDBJ databases">
        <authorList>
            <person name="Webb A."/>
        </authorList>
    </citation>
    <scope>NUCLEOTIDE SEQUENCE</scope>
    <source>
        <strain evidence="2">Pm1</strain>
    </source>
</reference>
<dbReference type="EMBL" id="CAKLBY020000258">
    <property type="protein sequence ID" value="CAK7940404.1"/>
    <property type="molecule type" value="Genomic_DNA"/>
</dbReference>
<evidence type="ECO:0000313" key="2">
    <source>
        <dbReference type="EMBL" id="CAK7940404.1"/>
    </source>
</evidence>
<proteinExistence type="predicted"/>
<comment type="caution">
    <text evidence="2">The sequence shown here is derived from an EMBL/GenBank/DDBJ whole genome shotgun (WGS) entry which is preliminary data.</text>
</comment>
<gene>
    <name evidence="2" type="ORF">PM001_LOCUS25554</name>
</gene>
<dbReference type="AlphaFoldDB" id="A0AAV1V0G3"/>